<keyword evidence="2" id="KW-1185">Reference proteome</keyword>
<dbReference type="Proteomes" id="UP000247763">
    <property type="component" value="Chromosome"/>
</dbReference>
<proteinExistence type="predicted"/>
<sequence>MLFGAGYFTGYKTAPREILDTNVKSAGFLSRETTRVLSATVESLRSENQLVVYRFSGEVRVSIEKTALAGLLNGQQDLYVPATVVYYLDMKDLNEEDVTYDERSKLVLVKLPALKLDDVAFQPERSRQINNGLMTLSAEVVSELERKNYSQARNAFIKMAQQPSIMENARQQAEMNVKSYFEVPLRVVGNPDVKVRAYFPG</sequence>
<dbReference type="InterPro" id="IPR025324">
    <property type="entry name" value="DUF4230"/>
</dbReference>
<dbReference type="Pfam" id="PF14014">
    <property type="entry name" value="DUF4230"/>
    <property type="match status" value="1"/>
</dbReference>
<evidence type="ECO:0000313" key="1">
    <source>
        <dbReference type="EMBL" id="AWM78533.1"/>
    </source>
</evidence>
<dbReference type="OrthoDB" id="7558887at2"/>
<reference evidence="2" key="1">
    <citation type="submission" date="2018-05" db="EMBL/GenBank/DDBJ databases">
        <title>Genome sequencing of Phenylobacterium sp. HYN0004.</title>
        <authorList>
            <person name="Yi H."/>
            <person name="Baek C."/>
        </authorList>
    </citation>
    <scope>NUCLEOTIDE SEQUENCE [LARGE SCALE GENOMIC DNA]</scope>
    <source>
        <strain evidence="2">HYN0004</strain>
    </source>
</reference>
<dbReference type="KEGG" id="phb:HYN04_12685"/>
<gene>
    <name evidence="1" type="ORF">HYN04_12685</name>
</gene>
<accession>A0A2Z3HQB2</accession>
<evidence type="ECO:0000313" key="2">
    <source>
        <dbReference type="Proteomes" id="UP000247763"/>
    </source>
</evidence>
<evidence type="ECO:0008006" key="3">
    <source>
        <dbReference type="Google" id="ProtNLM"/>
    </source>
</evidence>
<dbReference type="AlphaFoldDB" id="A0A2Z3HQB2"/>
<organism evidence="1 2">
    <name type="scientific">Phenylobacterium parvum</name>
    <dbReference type="NCBI Taxonomy" id="2201350"/>
    <lineage>
        <taxon>Bacteria</taxon>
        <taxon>Pseudomonadati</taxon>
        <taxon>Pseudomonadota</taxon>
        <taxon>Alphaproteobacteria</taxon>
        <taxon>Caulobacterales</taxon>
        <taxon>Caulobacteraceae</taxon>
        <taxon>Phenylobacterium</taxon>
    </lineage>
</organism>
<protein>
    <recommendedName>
        <fullName evidence="3">DUF4230 domain-containing protein</fullName>
    </recommendedName>
</protein>
<name>A0A2Z3HQB2_9CAUL</name>
<dbReference type="EMBL" id="CP029479">
    <property type="protein sequence ID" value="AWM78533.1"/>
    <property type="molecule type" value="Genomic_DNA"/>
</dbReference>